<protein>
    <submittedName>
        <fullName evidence="2">Uncharacterized protein</fullName>
    </submittedName>
</protein>
<evidence type="ECO:0000313" key="2">
    <source>
        <dbReference type="EMBL" id="GAA4128540.1"/>
    </source>
</evidence>
<dbReference type="Proteomes" id="UP001501845">
    <property type="component" value="Unassembled WGS sequence"/>
</dbReference>
<feature type="compositionally biased region" description="Polar residues" evidence="1">
    <location>
        <begin position="9"/>
        <end position="28"/>
    </location>
</feature>
<feature type="region of interest" description="Disordered" evidence="1">
    <location>
        <begin position="1"/>
        <end position="28"/>
    </location>
</feature>
<gene>
    <name evidence="2" type="ORF">GCM10022285_15130</name>
</gene>
<proteinExistence type="predicted"/>
<name>A0ABP7XZV0_9ACTN</name>
<comment type="caution">
    <text evidence="2">The sequence shown here is derived from an EMBL/GenBank/DDBJ whole genome shotgun (WGS) entry which is preliminary data.</text>
</comment>
<accession>A0ABP7XZV0</accession>
<dbReference type="EMBL" id="BAABBU010000006">
    <property type="protein sequence ID" value="GAA4128540.1"/>
    <property type="molecule type" value="Genomic_DNA"/>
</dbReference>
<feature type="region of interest" description="Disordered" evidence="1">
    <location>
        <begin position="41"/>
        <end position="87"/>
    </location>
</feature>
<keyword evidence="3" id="KW-1185">Reference proteome</keyword>
<reference evidence="3" key="1">
    <citation type="journal article" date="2019" name="Int. J. Syst. Evol. Microbiol.">
        <title>The Global Catalogue of Microorganisms (GCM) 10K type strain sequencing project: providing services to taxonomists for standard genome sequencing and annotation.</title>
        <authorList>
            <consortium name="The Broad Institute Genomics Platform"/>
            <consortium name="The Broad Institute Genome Sequencing Center for Infectious Disease"/>
            <person name="Wu L."/>
            <person name="Ma J."/>
        </authorList>
    </citation>
    <scope>NUCLEOTIDE SEQUENCE [LARGE SCALE GENOMIC DNA]</scope>
    <source>
        <strain evidence="3">JCM 17589</strain>
    </source>
</reference>
<evidence type="ECO:0000256" key="1">
    <source>
        <dbReference type="SAM" id="MobiDB-lite"/>
    </source>
</evidence>
<evidence type="ECO:0000313" key="3">
    <source>
        <dbReference type="Proteomes" id="UP001501845"/>
    </source>
</evidence>
<organism evidence="2 3">
    <name type="scientific">Streptomyces tunisiensis</name>
    <dbReference type="NCBI Taxonomy" id="948699"/>
    <lineage>
        <taxon>Bacteria</taxon>
        <taxon>Bacillati</taxon>
        <taxon>Actinomycetota</taxon>
        <taxon>Actinomycetes</taxon>
        <taxon>Kitasatosporales</taxon>
        <taxon>Streptomycetaceae</taxon>
        <taxon>Streptomyces</taxon>
    </lineage>
</organism>
<sequence length="87" mass="8874">MPAPCPSVSVVSQATGSSGCPATQSATSSVFPAPAEPFTMVRGVRRAPSRCPASRSLRRKVSGGAGTAKRVLRNGSPWGSWRAVCGS</sequence>